<dbReference type="PANTHER" id="PTHR35528">
    <property type="entry name" value="BLL1675 PROTEIN"/>
    <property type="match status" value="1"/>
</dbReference>
<organism evidence="5 6">
    <name type="scientific">Parachitinimonas caeni</name>
    <dbReference type="NCBI Taxonomy" id="3031301"/>
    <lineage>
        <taxon>Bacteria</taxon>
        <taxon>Pseudomonadati</taxon>
        <taxon>Pseudomonadota</taxon>
        <taxon>Betaproteobacteria</taxon>
        <taxon>Neisseriales</taxon>
        <taxon>Chitinibacteraceae</taxon>
        <taxon>Parachitinimonas</taxon>
    </lineage>
</organism>
<keyword evidence="3" id="KW-0233">DNA recombination</keyword>
<dbReference type="InterPro" id="IPR047930">
    <property type="entry name" value="Transpos_IS6"/>
</dbReference>
<reference evidence="5" key="1">
    <citation type="submission" date="2023-03" db="EMBL/GenBank/DDBJ databases">
        <title>Chitinimonas shenzhenensis gen. nov., sp. nov., a novel member of family Burkholderiaceae isolated from activated sludge collected in Shen Zhen, China.</title>
        <authorList>
            <person name="Wang X."/>
        </authorList>
    </citation>
    <scope>NUCLEOTIDE SEQUENCE</scope>
    <source>
        <strain evidence="5">DQS-5</strain>
    </source>
</reference>
<sequence length="233" mass="26271">MAESDGQVDVERETVRFPVDIILQCVRWVVAYPLSYRQNAEMMAERGVQVDLSTLQRGAIRFLPVLTERFRQLKKTVGPQWRRDETDVRISGKWQYCYRAVDSEGKTVDCLLYDKRDHAAALSCFQQAIDQHGHPEGVAIDKSGSNQSALIALNAEDAPTIQIRQNKYLNNLIEQDYRAIKRRTQPMLGFKDAASAAIILSGIELMHALKKGQLNVSAQSLTPEAQFYGVLTS</sequence>
<name>A0ABT7E3W3_9NEIS</name>
<dbReference type="InterPro" id="IPR052183">
    <property type="entry name" value="IS_Transposase"/>
</dbReference>
<dbReference type="EMBL" id="JARRAF010000088">
    <property type="protein sequence ID" value="MDK2127007.1"/>
    <property type="molecule type" value="Genomic_DNA"/>
</dbReference>
<evidence type="ECO:0000313" key="6">
    <source>
        <dbReference type="Proteomes" id="UP001172778"/>
    </source>
</evidence>
<dbReference type="PANTHER" id="PTHR35528:SF3">
    <property type="entry name" value="BLL1675 PROTEIN"/>
    <property type="match status" value="1"/>
</dbReference>
<comment type="caution">
    <text evidence="5">The sequence shown here is derived from an EMBL/GenBank/DDBJ whole genome shotgun (WGS) entry which is preliminary data.</text>
</comment>
<proteinExistence type="predicted"/>
<dbReference type="SUPFAM" id="SSF53098">
    <property type="entry name" value="Ribonuclease H-like"/>
    <property type="match status" value="1"/>
</dbReference>
<gene>
    <name evidence="5" type="ORF">PZA18_23490</name>
</gene>
<evidence type="ECO:0000256" key="2">
    <source>
        <dbReference type="ARBA" id="ARBA00023125"/>
    </source>
</evidence>
<keyword evidence="2" id="KW-0238">DNA-binding</keyword>
<protein>
    <submittedName>
        <fullName evidence="5">IS6 family transposase</fullName>
    </submittedName>
</protein>
<dbReference type="InterPro" id="IPR032874">
    <property type="entry name" value="DDE_dom"/>
</dbReference>
<dbReference type="NCBIfam" id="NF033587">
    <property type="entry name" value="transpos_IS6"/>
    <property type="match status" value="1"/>
</dbReference>
<dbReference type="RefSeq" id="WP_284103329.1">
    <property type="nucleotide sequence ID" value="NZ_JARRAF010000088.1"/>
</dbReference>
<evidence type="ECO:0000259" key="4">
    <source>
        <dbReference type="Pfam" id="PF13610"/>
    </source>
</evidence>
<dbReference type="Pfam" id="PF13610">
    <property type="entry name" value="DDE_Tnp_IS240"/>
    <property type="match status" value="1"/>
</dbReference>
<accession>A0ABT7E3W3</accession>
<keyword evidence="6" id="KW-1185">Reference proteome</keyword>
<dbReference type="Proteomes" id="UP001172778">
    <property type="component" value="Unassembled WGS sequence"/>
</dbReference>
<dbReference type="InterPro" id="IPR012337">
    <property type="entry name" value="RNaseH-like_sf"/>
</dbReference>
<evidence type="ECO:0000256" key="1">
    <source>
        <dbReference type="ARBA" id="ARBA00022578"/>
    </source>
</evidence>
<evidence type="ECO:0000313" key="5">
    <source>
        <dbReference type="EMBL" id="MDK2127007.1"/>
    </source>
</evidence>
<keyword evidence="1" id="KW-0815">Transposition</keyword>
<feature type="domain" description="DDE" evidence="4">
    <location>
        <begin position="80"/>
        <end position="213"/>
    </location>
</feature>
<evidence type="ECO:0000256" key="3">
    <source>
        <dbReference type="ARBA" id="ARBA00023172"/>
    </source>
</evidence>